<evidence type="ECO:0000313" key="1">
    <source>
        <dbReference type="EMBL" id="GAA2029656.1"/>
    </source>
</evidence>
<dbReference type="EMBL" id="BAAAMN010000011">
    <property type="protein sequence ID" value="GAA2029656.1"/>
    <property type="molecule type" value="Genomic_DNA"/>
</dbReference>
<proteinExistence type="predicted"/>
<accession>A0ABN2U654</accession>
<comment type="caution">
    <text evidence="1">The sequence shown here is derived from an EMBL/GenBank/DDBJ whole genome shotgun (WGS) entry which is preliminary data.</text>
</comment>
<protein>
    <submittedName>
        <fullName evidence="1">Uncharacterized protein</fullName>
    </submittedName>
</protein>
<sequence>MNGSQLVSLDNLEKKDYLHETTENYRTQHGGAIADNAADRHRLRPILGWAG</sequence>
<dbReference type="Proteomes" id="UP001501461">
    <property type="component" value="Unassembled WGS sequence"/>
</dbReference>
<evidence type="ECO:0000313" key="2">
    <source>
        <dbReference type="Proteomes" id="UP001501461"/>
    </source>
</evidence>
<keyword evidence="2" id="KW-1185">Reference proteome</keyword>
<organism evidence="1 2">
    <name type="scientific">Yaniella flava</name>
    <dbReference type="NCBI Taxonomy" id="287930"/>
    <lineage>
        <taxon>Bacteria</taxon>
        <taxon>Bacillati</taxon>
        <taxon>Actinomycetota</taxon>
        <taxon>Actinomycetes</taxon>
        <taxon>Micrococcales</taxon>
        <taxon>Micrococcaceae</taxon>
        <taxon>Yaniella</taxon>
    </lineage>
</organism>
<name>A0ABN2U654_9MICC</name>
<gene>
    <name evidence="1" type="ORF">GCM10009720_06920</name>
</gene>
<reference evidence="1 2" key="1">
    <citation type="journal article" date="2019" name="Int. J. Syst. Evol. Microbiol.">
        <title>The Global Catalogue of Microorganisms (GCM) 10K type strain sequencing project: providing services to taxonomists for standard genome sequencing and annotation.</title>
        <authorList>
            <consortium name="The Broad Institute Genomics Platform"/>
            <consortium name="The Broad Institute Genome Sequencing Center for Infectious Disease"/>
            <person name="Wu L."/>
            <person name="Ma J."/>
        </authorList>
    </citation>
    <scope>NUCLEOTIDE SEQUENCE [LARGE SCALE GENOMIC DNA]</scope>
    <source>
        <strain evidence="1 2">JCM 13595</strain>
    </source>
</reference>